<dbReference type="InterPro" id="IPR008183">
    <property type="entry name" value="Aldose_1/G6P_1-epimerase"/>
</dbReference>
<evidence type="ECO:0000313" key="2">
    <source>
        <dbReference type="Proteomes" id="UP000461880"/>
    </source>
</evidence>
<dbReference type="RefSeq" id="WP_154503608.1">
    <property type="nucleotide sequence ID" value="NZ_VUMN01000007.1"/>
</dbReference>
<keyword evidence="2" id="KW-1185">Reference proteome</keyword>
<dbReference type="InterPro" id="IPR011013">
    <property type="entry name" value="Gal_mutarotase_sf_dom"/>
</dbReference>
<organism evidence="1 2">
    <name type="scientific">Stecheria intestinalis</name>
    <dbReference type="NCBI Taxonomy" id="2606630"/>
    <lineage>
        <taxon>Bacteria</taxon>
        <taxon>Bacillati</taxon>
        <taxon>Bacillota</taxon>
        <taxon>Erysipelotrichia</taxon>
        <taxon>Erysipelotrichales</taxon>
        <taxon>Erysipelotrichaceae</taxon>
        <taxon>Stecheria</taxon>
    </lineage>
</organism>
<sequence length="273" mass="31652">MSTFELKNELASVSISEHASEIHSFRRSDCSFEYMWQGDPAFWSQRNPTLFPMVGSTWDKKIHLGGKEYEMGNHGFARHADFTCIEHTDAKAVMKLSDSEETLKQYPFHFTLTNTYELNQASLTITSEVTNENDQMMPFNFGYHPAFNCPLEGEWDDWCIELNQPEEFSSGDFHMHGGLDIPLDRALLAKTIIIPYPKSTEFTLTDGRHGVKVHAEKYEWVAFWSPNAPFVCIEPWHSHTDFTKVRVPFERREGTIRLKPHETWRTSMSISVF</sequence>
<name>A0A7X2NRA3_9FIRM</name>
<dbReference type="InterPro" id="IPR014718">
    <property type="entry name" value="GH-type_carb-bd"/>
</dbReference>
<protein>
    <submittedName>
        <fullName evidence="1">Aldose 1-epimerase family protein</fullName>
    </submittedName>
</protein>
<dbReference type="CDD" id="cd09024">
    <property type="entry name" value="Aldose_epim_lacX"/>
    <property type="match status" value="1"/>
</dbReference>
<dbReference type="GO" id="GO:0030246">
    <property type="term" value="F:carbohydrate binding"/>
    <property type="evidence" value="ECO:0007669"/>
    <property type="project" value="InterPro"/>
</dbReference>
<dbReference type="Gene3D" id="2.70.98.10">
    <property type="match status" value="1"/>
</dbReference>
<dbReference type="PANTHER" id="PTHR11122">
    <property type="entry name" value="APOSPORY-ASSOCIATED PROTEIN C-RELATED"/>
    <property type="match status" value="1"/>
</dbReference>
<dbReference type="Proteomes" id="UP000461880">
    <property type="component" value="Unassembled WGS sequence"/>
</dbReference>
<dbReference type="GO" id="GO:0005975">
    <property type="term" value="P:carbohydrate metabolic process"/>
    <property type="evidence" value="ECO:0007669"/>
    <property type="project" value="InterPro"/>
</dbReference>
<reference evidence="1 2" key="1">
    <citation type="submission" date="2019-08" db="EMBL/GenBank/DDBJ databases">
        <title>In-depth cultivation of the pig gut microbiome towards novel bacterial diversity and tailored functional studies.</title>
        <authorList>
            <person name="Wylensek D."/>
            <person name="Hitch T.C.A."/>
            <person name="Clavel T."/>
        </authorList>
    </citation>
    <scope>NUCLEOTIDE SEQUENCE [LARGE SCALE GENOMIC DNA]</scope>
    <source>
        <strain evidence="1 2">Oil+RF-744-GAM-WT-6</strain>
    </source>
</reference>
<accession>A0A7X2NRA3</accession>
<gene>
    <name evidence="1" type="ORF">FYJ51_04215</name>
</gene>
<dbReference type="PANTHER" id="PTHR11122:SF13">
    <property type="entry name" value="GLUCOSE-6-PHOSPHATE 1-EPIMERASE"/>
    <property type="match status" value="1"/>
</dbReference>
<evidence type="ECO:0000313" key="1">
    <source>
        <dbReference type="EMBL" id="MSS58105.1"/>
    </source>
</evidence>
<dbReference type="AlphaFoldDB" id="A0A7X2NRA3"/>
<dbReference type="SUPFAM" id="SSF74650">
    <property type="entry name" value="Galactose mutarotase-like"/>
    <property type="match status" value="1"/>
</dbReference>
<dbReference type="EMBL" id="VUMN01000007">
    <property type="protein sequence ID" value="MSS58105.1"/>
    <property type="molecule type" value="Genomic_DNA"/>
</dbReference>
<dbReference type="GO" id="GO:0016853">
    <property type="term" value="F:isomerase activity"/>
    <property type="evidence" value="ECO:0007669"/>
    <property type="project" value="InterPro"/>
</dbReference>
<dbReference type="InterPro" id="IPR037481">
    <property type="entry name" value="LacX"/>
</dbReference>
<proteinExistence type="predicted"/>
<dbReference type="Pfam" id="PF01263">
    <property type="entry name" value="Aldose_epim"/>
    <property type="match status" value="1"/>
</dbReference>
<comment type="caution">
    <text evidence="1">The sequence shown here is derived from an EMBL/GenBank/DDBJ whole genome shotgun (WGS) entry which is preliminary data.</text>
</comment>